<dbReference type="AlphaFoldDB" id="A0A1H7D1M6"/>
<sequence>MADSAQWEVEYTDELEAWWEALTEDEQDAIAAVVGLLQDDGPNLKFPHSSGISTSRHSHMRELRIQYAGRPYRILYAFDPLRNAILLIGGDKTGQSRWYEIYVPIADDLYDTHLNILEKEAQGGKKVE</sequence>
<dbReference type="InterPro" id="IPR009241">
    <property type="entry name" value="HigB-like"/>
</dbReference>
<evidence type="ECO:0000313" key="1">
    <source>
        <dbReference type="EMBL" id="SEJ93412.1"/>
    </source>
</evidence>
<proteinExistence type="predicted"/>
<reference evidence="2" key="1">
    <citation type="submission" date="2016-10" db="EMBL/GenBank/DDBJ databases">
        <authorList>
            <person name="Varghese N."/>
            <person name="Submissions S."/>
        </authorList>
    </citation>
    <scope>NUCLEOTIDE SEQUENCE [LARGE SCALE GENOMIC DNA]</scope>
    <source>
        <strain evidence="2">CGMCC 1.10218</strain>
    </source>
</reference>
<gene>
    <name evidence="1" type="ORF">SAMN04488058_1426</name>
</gene>
<dbReference type="EMBL" id="FNZA01000042">
    <property type="protein sequence ID" value="SEJ93412.1"/>
    <property type="molecule type" value="Genomic_DNA"/>
</dbReference>
<evidence type="ECO:0000313" key="2">
    <source>
        <dbReference type="Proteomes" id="UP000199223"/>
    </source>
</evidence>
<dbReference type="STRING" id="856736.SAMN04488058_1426"/>
<evidence type="ECO:0008006" key="3">
    <source>
        <dbReference type="Google" id="ProtNLM"/>
    </source>
</evidence>
<keyword evidence="2" id="KW-1185">Reference proteome</keyword>
<dbReference type="Proteomes" id="UP000199223">
    <property type="component" value="Unassembled WGS sequence"/>
</dbReference>
<name>A0A1H7D1M6_9DEIO</name>
<accession>A0A1H7D1M6</accession>
<protein>
    <recommendedName>
        <fullName evidence="3">Addiction module toxin RelE</fullName>
    </recommendedName>
</protein>
<organism evidence="1 2">
    <name type="scientific">Deinococcus reticulitermitis</name>
    <dbReference type="NCBI Taxonomy" id="856736"/>
    <lineage>
        <taxon>Bacteria</taxon>
        <taxon>Thermotogati</taxon>
        <taxon>Deinococcota</taxon>
        <taxon>Deinococci</taxon>
        <taxon>Deinococcales</taxon>
        <taxon>Deinococcaceae</taxon>
        <taxon>Deinococcus</taxon>
    </lineage>
</organism>
<dbReference type="Pfam" id="PF05973">
    <property type="entry name" value="Gp49"/>
    <property type="match status" value="1"/>
</dbReference>